<accession>A0A1M3L1W8</accession>
<comment type="caution">
    <text evidence="2">The sequence shown here is derived from an EMBL/GenBank/DDBJ whole genome shotgun (WGS) entry which is preliminary data.</text>
</comment>
<gene>
    <name evidence="2" type="ORF">BGO89_02100</name>
</gene>
<dbReference type="AlphaFoldDB" id="A0A1M3L1W8"/>
<feature type="compositionally biased region" description="Gly residues" evidence="1">
    <location>
        <begin position="260"/>
        <end position="274"/>
    </location>
</feature>
<feature type="region of interest" description="Disordered" evidence="1">
    <location>
        <begin position="187"/>
        <end position="274"/>
    </location>
</feature>
<reference evidence="2 3" key="1">
    <citation type="submission" date="2016-09" db="EMBL/GenBank/DDBJ databases">
        <title>Genome-resolved meta-omics ties microbial dynamics to process performance in biotechnology for thiocyanate degradation.</title>
        <authorList>
            <person name="Kantor R.S."/>
            <person name="Huddy R.J."/>
            <person name="Iyer R."/>
            <person name="Thomas B.C."/>
            <person name="Brown C.T."/>
            <person name="Anantharaman K."/>
            <person name="Tringe S."/>
            <person name="Hettich R.L."/>
            <person name="Harrison S.T."/>
            <person name="Banfield J.F."/>
        </authorList>
    </citation>
    <scope>NUCLEOTIDE SEQUENCE [LARGE SCALE GENOMIC DNA]</scope>
    <source>
        <strain evidence="2">59-99</strain>
    </source>
</reference>
<evidence type="ECO:0000313" key="2">
    <source>
        <dbReference type="EMBL" id="OJX59234.1"/>
    </source>
</evidence>
<organism evidence="2 3">
    <name type="scientific">Candidatus Kapaibacterium thiocyanatum</name>
    <dbReference type="NCBI Taxonomy" id="1895771"/>
    <lineage>
        <taxon>Bacteria</taxon>
        <taxon>Pseudomonadati</taxon>
        <taxon>Candidatus Kapaibacteriota</taxon>
        <taxon>Candidatus Kapaibacteriia</taxon>
        <taxon>Candidatus Kapaibacteriales</taxon>
        <taxon>Candidatus Kapaibacteriaceae</taxon>
        <taxon>Candidatus Kapaibacterium</taxon>
    </lineage>
</organism>
<protein>
    <submittedName>
        <fullName evidence="2">Uncharacterized protein</fullName>
    </submittedName>
</protein>
<sequence length="666" mass="69425">MANAVLYTLIITVIAVDSMAFDQTHLRGQVNRYGRVLAVDTCLKELVVDPVAGFRSGDEVLIHQVKSSGTGIMAGIHELAVIDTIDGNRIYLRCGLLNVYDVSSVVQVVRMMVCDTCIVDDVVMARRWDGTTGGVVAIRAVSSMVLSSAIDVSHAGFRGGMASRNSIDTSGRDDFCPDDCAGGRKGETSVRLSADSMHGRRSVHSAGGGGIARNGGGGGGALGGAGGRGGGQTTEYPSHDAGGRGGESERADRLPSCLTFGGGGGGGHQNDHGGSAGSAGGGCILLIAPVIDVRPGAMLRASGGDADTALSDGAGGGGAGGMVVIHAGMLSDRLYVVVRGGAGGYCTGTKVWYAPGGGGGGGAVVSTRRDMYLLSVDARGGSAGRFLGTADGHGAYGPTTGGDGIMLVDSVIGKSERAVPTMVRPRIEGRTILEHGEDTVKLSLVPQVPVHRWSTGDTTPVIRTASEGKYWADVISPGGCVVTSDTVVVRRAHGVTIHVADCEGRPGDTVDVELRIRSGDVLGRATVLRFDVRTRATMLVPLYDPRLESVLDGREIVVRAGIELWGDVFHDTTVKIPFIVVLGDSLSCAIRCVDASVSGNVPVRTVRDGRFRLLDPCIDLRSRLFDPVFVPWAMWRFDVLGREIEGLPSIGTWMIARRRGREVVPP</sequence>
<dbReference type="STRING" id="1895771.BGO89_02100"/>
<feature type="compositionally biased region" description="Basic and acidic residues" evidence="1">
    <location>
        <begin position="237"/>
        <end position="253"/>
    </location>
</feature>
<dbReference type="Proteomes" id="UP000184233">
    <property type="component" value="Unassembled WGS sequence"/>
</dbReference>
<proteinExistence type="predicted"/>
<evidence type="ECO:0000256" key="1">
    <source>
        <dbReference type="SAM" id="MobiDB-lite"/>
    </source>
</evidence>
<feature type="compositionally biased region" description="Gly residues" evidence="1">
    <location>
        <begin position="206"/>
        <end position="232"/>
    </location>
</feature>
<evidence type="ECO:0000313" key="3">
    <source>
        <dbReference type="Proteomes" id="UP000184233"/>
    </source>
</evidence>
<name>A0A1M3L1W8_9BACT</name>
<dbReference type="EMBL" id="MKVH01000013">
    <property type="protein sequence ID" value="OJX59234.1"/>
    <property type="molecule type" value="Genomic_DNA"/>
</dbReference>